<evidence type="ECO:0000313" key="6">
    <source>
        <dbReference type="EMBL" id="KAF2129371.1"/>
    </source>
</evidence>
<dbReference type="PROSITE" id="PS00498">
    <property type="entry name" value="TYROSINASE_2"/>
    <property type="match status" value="1"/>
</dbReference>
<dbReference type="AlphaFoldDB" id="A0A6A6AG30"/>
<dbReference type="PRINTS" id="PR00092">
    <property type="entry name" value="TYROSINASE"/>
</dbReference>
<feature type="signal peptide" evidence="3">
    <location>
        <begin position="1"/>
        <end position="18"/>
    </location>
</feature>
<evidence type="ECO:0000259" key="5">
    <source>
        <dbReference type="PROSITE" id="PS00498"/>
    </source>
</evidence>
<dbReference type="OrthoDB" id="6132182at2759"/>
<sequence length="421" mass="46425">MRTAILLTAGWVASGVQAGVVPTVDGVSPTFLFDKRLEVSNSSAEHKVLEADLWATNAGIVQRAYQSSTKPSQWKKCHSGNLVVRQEWSTFSKPQKKAYIAAVKCLSRLPPKTPKDVCPGCQNRYDDFLATHIQQSFTIHGTGNFLAWHRWFVYAYEKTLRDECGYKGTQPYYNWPRWSDDPEKSPALDGSDTSMSGNGVLGCTNQTSYGVPSNAAPLISIPHGTGGGCVASGPFKDWPVNLGPISSDLTCTPPNPITDVTSPQLGLGYNPRCLKRDISPWTSRQWSNDEQVVKLLKSPDIKTFWADMQGGEKTFTNNFMGVHTAGHFTVGADPGSDFFASPGDPWFYLHHGQIDRVWWTWQNTKPEERTNALYGTIVIVDPTAPATKLNDTISLGYAFAENITIAETMSTMAGPFCYTYV</sequence>
<dbReference type="Gene3D" id="1.10.1280.10">
    <property type="entry name" value="Di-copper center containing domain from catechol oxidase"/>
    <property type="match status" value="1"/>
</dbReference>
<dbReference type="GeneID" id="54404193"/>
<evidence type="ECO:0000313" key="7">
    <source>
        <dbReference type="Proteomes" id="UP000799771"/>
    </source>
</evidence>
<dbReference type="InterPro" id="IPR050316">
    <property type="entry name" value="Tyrosinase/Hemocyanin"/>
</dbReference>
<dbReference type="EMBL" id="ML977506">
    <property type="protein sequence ID" value="KAF2129371.1"/>
    <property type="molecule type" value="Genomic_DNA"/>
</dbReference>
<dbReference type="PROSITE" id="PS00497">
    <property type="entry name" value="TYROSINASE_1"/>
    <property type="match status" value="1"/>
</dbReference>
<accession>A0A6A6AG30</accession>
<evidence type="ECO:0000259" key="4">
    <source>
        <dbReference type="PROSITE" id="PS00497"/>
    </source>
</evidence>
<proteinExistence type="predicted"/>
<feature type="domain" description="Tyrosinase copper-binding" evidence="5">
    <location>
        <begin position="344"/>
        <end position="355"/>
    </location>
</feature>
<dbReference type="SUPFAM" id="SSF48056">
    <property type="entry name" value="Di-copper centre-containing domain"/>
    <property type="match status" value="1"/>
</dbReference>
<keyword evidence="2" id="KW-0560">Oxidoreductase</keyword>
<dbReference type="GO" id="GO:0016491">
    <property type="term" value="F:oxidoreductase activity"/>
    <property type="evidence" value="ECO:0007669"/>
    <property type="project" value="UniProtKB-KW"/>
</dbReference>
<dbReference type="InterPro" id="IPR002227">
    <property type="entry name" value="Tyrosinase_Cu-bd"/>
</dbReference>
<reference evidence="6" key="1">
    <citation type="journal article" date="2020" name="Stud. Mycol.">
        <title>101 Dothideomycetes genomes: a test case for predicting lifestyles and emergence of pathogens.</title>
        <authorList>
            <person name="Haridas S."/>
            <person name="Albert R."/>
            <person name="Binder M."/>
            <person name="Bloem J."/>
            <person name="Labutti K."/>
            <person name="Salamov A."/>
            <person name="Andreopoulos B."/>
            <person name="Baker S."/>
            <person name="Barry K."/>
            <person name="Bills G."/>
            <person name="Bluhm B."/>
            <person name="Cannon C."/>
            <person name="Castanera R."/>
            <person name="Culley D."/>
            <person name="Daum C."/>
            <person name="Ezra D."/>
            <person name="Gonzalez J."/>
            <person name="Henrissat B."/>
            <person name="Kuo A."/>
            <person name="Liang C."/>
            <person name="Lipzen A."/>
            <person name="Lutzoni F."/>
            <person name="Magnuson J."/>
            <person name="Mondo S."/>
            <person name="Nolan M."/>
            <person name="Ohm R."/>
            <person name="Pangilinan J."/>
            <person name="Park H.-J."/>
            <person name="Ramirez L."/>
            <person name="Alfaro M."/>
            <person name="Sun H."/>
            <person name="Tritt A."/>
            <person name="Yoshinaga Y."/>
            <person name="Zwiers L.-H."/>
            <person name="Turgeon B."/>
            <person name="Goodwin S."/>
            <person name="Spatafora J."/>
            <person name="Crous P."/>
            <person name="Grigoriev I."/>
        </authorList>
    </citation>
    <scope>NUCLEOTIDE SEQUENCE</scope>
    <source>
        <strain evidence="6">CBS 119687</strain>
    </source>
</reference>
<feature type="domain" description="Tyrosinase copper-binding" evidence="4">
    <location>
        <begin position="140"/>
        <end position="157"/>
    </location>
</feature>
<dbReference type="RefSeq" id="XP_033523760.1">
    <property type="nucleotide sequence ID" value="XM_033663761.1"/>
</dbReference>
<keyword evidence="7" id="KW-1185">Reference proteome</keyword>
<dbReference type="Pfam" id="PF00264">
    <property type="entry name" value="Tyrosinase"/>
    <property type="match status" value="1"/>
</dbReference>
<evidence type="ECO:0000256" key="3">
    <source>
        <dbReference type="SAM" id="SignalP"/>
    </source>
</evidence>
<dbReference type="InterPro" id="IPR008922">
    <property type="entry name" value="Di-copper_centre_dom_sf"/>
</dbReference>
<evidence type="ECO:0000256" key="1">
    <source>
        <dbReference type="ARBA" id="ARBA00022723"/>
    </source>
</evidence>
<dbReference type="PANTHER" id="PTHR11474">
    <property type="entry name" value="TYROSINASE FAMILY MEMBER"/>
    <property type="match status" value="1"/>
</dbReference>
<gene>
    <name evidence="6" type="ORF">P153DRAFT_291247</name>
</gene>
<feature type="chain" id="PRO_5025658163" evidence="3">
    <location>
        <begin position="19"/>
        <end position="421"/>
    </location>
</feature>
<evidence type="ECO:0000256" key="2">
    <source>
        <dbReference type="ARBA" id="ARBA00023002"/>
    </source>
</evidence>
<protein>
    <submittedName>
        <fullName evidence="6">Di-copper centre-containing protein</fullName>
    </submittedName>
</protein>
<dbReference type="Proteomes" id="UP000799771">
    <property type="component" value="Unassembled WGS sequence"/>
</dbReference>
<keyword evidence="3" id="KW-0732">Signal</keyword>
<dbReference type="PANTHER" id="PTHR11474:SF125">
    <property type="entry name" value="N-ACETYL-6-HYDROXYTRYPTOPHAN OXIDASE IVOB-RELATED"/>
    <property type="match status" value="1"/>
</dbReference>
<dbReference type="GO" id="GO:0046872">
    <property type="term" value="F:metal ion binding"/>
    <property type="evidence" value="ECO:0007669"/>
    <property type="project" value="UniProtKB-KW"/>
</dbReference>
<name>A0A6A6AG30_9PLEO</name>
<keyword evidence="1" id="KW-0479">Metal-binding</keyword>
<organism evidence="6 7">
    <name type="scientific">Dothidotthia symphoricarpi CBS 119687</name>
    <dbReference type="NCBI Taxonomy" id="1392245"/>
    <lineage>
        <taxon>Eukaryota</taxon>
        <taxon>Fungi</taxon>
        <taxon>Dikarya</taxon>
        <taxon>Ascomycota</taxon>
        <taxon>Pezizomycotina</taxon>
        <taxon>Dothideomycetes</taxon>
        <taxon>Pleosporomycetidae</taxon>
        <taxon>Pleosporales</taxon>
        <taxon>Dothidotthiaceae</taxon>
        <taxon>Dothidotthia</taxon>
    </lineage>
</organism>